<protein>
    <submittedName>
        <fullName evidence="3">Amidase</fullName>
    </submittedName>
</protein>
<gene>
    <name evidence="3" type="ORF">D3272_10495</name>
</gene>
<feature type="domain" description="Amidase" evidence="2">
    <location>
        <begin position="27"/>
        <end position="271"/>
    </location>
</feature>
<evidence type="ECO:0000256" key="1">
    <source>
        <dbReference type="ARBA" id="ARBA00009199"/>
    </source>
</evidence>
<reference evidence="3 4" key="1">
    <citation type="submission" date="2018-09" db="EMBL/GenBank/DDBJ databases">
        <authorList>
            <person name="Grouzdev D.S."/>
            <person name="Krutkina M.S."/>
        </authorList>
    </citation>
    <scope>NUCLEOTIDE SEQUENCE [LARGE SCALE GENOMIC DNA]</scope>
    <source>
        <strain evidence="3 4">RmlP001</strain>
    </source>
</reference>
<dbReference type="InterPro" id="IPR023631">
    <property type="entry name" value="Amidase_dom"/>
</dbReference>
<dbReference type="GO" id="GO:0003824">
    <property type="term" value="F:catalytic activity"/>
    <property type="evidence" value="ECO:0007669"/>
    <property type="project" value="InterPro"/>
</dbReference>
<dbReference type="SUPFAM" id="SSF75304">
    <property type="entry name" value="Amidase signature (AS) enzymes"/>
    <property type="match status" value="1"/>
</dbReference>
<comment type="similarity">
    <text evidence="1">Belongs to the amidase family.</text>
</comment>
<proteinExistence type="inferred from homology"/>
<name>A0A4Q2RG42_9HYPH</name>
<evidence type="ECO:0000313" key="3">
    <source>
        <dbReference type="EMBL" id="RYB05359.1"/>
    </source>
</evidence>
<dbReference type="PANTHER" id="PTHR11895">
    <property type="entry name" value="TRANSAMIDASE"/>
    <property type="match status" value="1"/>
</dbReference>
<dbReference type="InterPro" id="IPR036928">
    <property type="entry name" value="AS_sf"/>
</dbReference>
<accession>A0A4Q2RG42</accession>
<reference evidence="3 4" key="2">
    <citation type="submission" date="2019-02" db="EMBL/GenBank/DDBJ databases">
        <title>'Lichenibacterium ramalinii' gen. nov. sp. nov., 'Lichenibacterium minor' gen. nov. sp. nov.</title>
        <authorList>
            <person name="Pankratov T."/>
        </authorList>
    </citation>
    <scope>NUCLEOTIDE SEQUENCE [LARGE SCALE GENOMIC DNA]</scope>
    <source>
        <strain evidence="3 4">RmlP001</strain>
    </source>
</reference>
<dbReference type="AlphaFoldDB" id="A0A4Q2RG42"/>
<sequence length="282" mass="28864">MLRPRGPEADPGRGAGGPAFGNHLHGLACELVLSRGLRDTAAALDAVAGRARGPEPDPDLGRLASEALARPPGPLRIGVCAEGPPGFPVEAERQQAVGEAAGLLAAAGHALVAIDPERLGRFTAQATSVFDHVIAVNAARNLGPLGPAALARVEPLTRAVVARGLAIGGVALQAALAAGVAVAHGMWRLFDEVDVLLTPMLATAPPPLGAFPMDGEDVDENWRRMNAFAPYAMLANVAGVPALSIPRGLDRAGLPLAVQLIGAMATDARLLAVGRQLDDRLT</sequence>
<organism evidence="3 4">
    <name type="scientific">Lichenibacterium ramalinae</name>
    <dbReference type="NCBI Taxonomy" id="2316527"/>
    <lineage>
        <taxon>Bacteria</taxon>
        <taxon>Pseudomonadati</taxon>
        <taxon>Pseudomonadota</taxon>
        <taxon>Alphaproteobacteria</taxon>
        <taxon>Hyphomicrobiales</taxon>
        <taxon>Lichenihabitantaceae</taxon>
        <taxon>Lichenibacterium</taxon>
    </lineage>
</organism>
<dbReference type="InterPro" id="IPR000120">
    <property type="entry name" value="Amidase"/>
</dbReference>
<dbReference type="Pfam" id="PF01425">
    <property type="entry name" value="Amidase"/>
    <property type="match status" value="1"/>
</dbReference>
<dbReference type="Gene3D" id="3.90.1300.10">
    <property type="entry name" value="Amidase signature (AS) domain"/>
    <property type="match status" value="1"/>
</dbReference>
<evidence type="ECO:0000313" key="4">
    <source>
        <dbReference type="Proteomes" id="UP000289411"/>
    </source>
</evidence>
<evidence type="ECO:0000259" key="2">
    <source>
        <dbReference type="Pfam" id="PF01425"/>
    </source>
</evidence>
<dbReference type="Proteomes" id="UP000289411">
    <property type="component" value="Unassembled WGS sequence"/>
</dbReference>
<dbReference type="OrthoDB" id="9777859at2"/>
<dbReference type="PANTHER" id="PTHR11895:SF7">
    <property type="entry name" value="GLUTAMYL-TRNA(GLN) AMIDOTRANSFERASE SUBUNIT A, MITOCHONDRIAL"/>
    <property type="match status" value="1"/>
</dbReference>
<dbReference type="EMBL" id="QYBC01000007">
    <property type="protein sequence ID" value="RYB05359.1"/>
    <property type="molecule type" value="Genomic_DNA"/>
</dbReference>
<comment type="caution">
    <text evidence="3">The sequence shown here is derived from an EMBL/GenBank/DDBJ whole genome shotgun (WGS) entry which is preliminary data.</text>
</comment>
<keyword evidence="4" id="KW-1185">Reference proteome</keyword>